<feature type="chain" id="PRO_5002316957" evidence="4">
    <location>
        <begin position="19"/>
        <end position="309"/>
    </location>
</feature>
<name>A0A0D7BD96_9AGAR</name>
<keyword evidence="7" id="KW-1185">Reference proteome</keyword>
<keyword evidence="4" id="KW-0732">Signal</keyword>
<evidence type="ECO:0000256" key="1">
    <source>
        <dbReference type="ARBA" id="ARBA00010980"/>
    </source>
</evidence>
<sequence length="309" mass="32744">MFAFASLYLFVASVSAQAAVDALAGFGASTTGGGSASPVTVSSCSDLEDAVGADGAAVIQIGGILSDCGVIDIESDKTVIGVGSNAGLTGGGFRIKNADNVIIRNLKFYLSQEGDDLVALTGATNVWIDHNEFYNAGITGDKDYYDGLLDITHASDYVTVSWNIFHDHWKGSLVGHSDSNADEDTGHLRVTYHHNIWNNVNSRLPSLRFGTGHIYNSVFTDIPTSGINSRMGAQVLVESNVFNNVELAVVTDLDSDEEGYAVERNNVYNNATTEITQTGSWSPSYSYDLDSTDDLESILSASAGVGVVN</sequence>
<dbReference type="SUPFAM" id="SSF51126">
    <property type="entry name" value="Pectin lyase-like"/>
    <property type="match status" value="1"/>
</dbReference>
<dbReference type="InterPro" id="IPR012334">
    <property type="entry name" value="Pectin_lyas_fold"/>
</dbReference>
<organism evidence="6 7">
    <name type="scientific">Cylindrobasidium torrendii FP15055 ss-10</name>
    <dbReference type="NCBI Taxonomy" id="1314674"/>
    <lineage>
        <taxon>Eukaryota</taxon>
        <taxon>Fungi</taxon>
        <taxon>Dikarya</taxon>
        <taxon>Basidiomycota</taxon>
        <taxon>Agaricomycotina</taxon>
        <taxon>Agaricomycetes</taxon>
        <taxon>Agaricomycetidae</taxon>
        <taxon>Agaricales</taxon>
        <taxon>Marasmiineae</taxon>
        <taxon>Physalacriaceae</taxon>
        <taxon>Cylindrobasidium</taxon>
    </lineage>
</organism>
<dbReference type="GO" id="GO:0000272">
    <property type="term" value="P:polysaccharide catabolic process"/>
    <property type="evidence" value="ECO:0007669"/>
    <property type="project" value="UniProtKB-KW"/>
</dbReference>
<feature type="signal peptide" evidence="4">
    <location>
        <begin position="1"/>
        <end position="18"/>
    </location>
</feature>
<evidence type="ECO:0000313" key="6">
    <source>
        <dbReference type="EMBL" id="KIY68468.1"/>
    </source>
</evidence>
<gene>
    <name evidence="6" type="ORF">CYLTODRAFT_436583</name>
</gene>
<dbReference type="GO" id="GO:0030570">
    <property type="term" value="F:pectate lyase activity"/>
    <property type="evidence" value="ECO:0007669"/>
    <property type="project" value="InterPro"/>
</dbReference>
<evidence type="ECO:0000259" key="5">
    <source>
        <dbReference type="SMART" id="SM00656"/>
    </source>
</evidence>
<dbReference type="InterPro" id="IPR011050">
    <property type="entry name" value="Pectin_lyase_fold/virulence"/>
</dbReference>
<comment type="subcellular location">
    <subcellularLocation>
        <location evidence="3">Secreted</location>
    </subcellularLocation>
</comment>
<reference evidence="6 7" key="1">
    <citation type="journal article" date="2015" name="Fungal Genet. Biol.">
        <title>Evolution of novel wood decay mechanisms in Agaricales revealed by the genome sequences of Fistulina hepatica and Cylindrobasidium torrendii.</title>
        <authorList>
            <person name="Floudas D."/>
            <person name="Held B.W."/>
            <person name="Riley R."/>
            <person name="Nagy L.G."/>
            <person name="Koehler G."/>
            <person name="Ransdell A.S."/>
            <person name="Younus H."/>
            <person name="Chow J."/>
            <person name="Chiniquy J."/>
            <person name="Lipzen A."/>
            <person name="Tritt A."/>
            <person name="Sun H."/>
            <person name="Haridas S."/>
            <person name="LaButti K."/>
            <person name="Ohm R.A."/>
            <person name="Kues U."/>
            <person name="Blanchette R.A."/>
            <person name="Grigoriev I.V."/>
            <person name="Minto R.E."/>
            <person name="Hibbett D.S."/>
        </authorList>
    </citation>
    <scope>NUCLEOTIDE SEQUENCE [LARGE SCALE GENOMIC DNA]</scope>
    <source>
        <strain evidence="6 7">FP15055 ss-10</strain>
    </source>
</reference>
<dbReference type="Gene3D" id="2.160.20.10">
    <property type="entry name" value="Single-stranded right-handed beta-helix, Pectin lyase-like"/>
    <property type="match status" value="1"/>
</dbReference>
<evidence type="ECO:0000256" key="4">
    <source>
        <dbReference type="SAM" id="SignalP"/>
    </source>
</evidence>
<keyword evidence="3" id="KW-0624">Polysaccharide degradation</keyword>
<proteinExistence type="inferred from homology"/>
<dbReference type="PANTHER" id="PTHR31683:SF18">
    <property type="entry name" value="PECTATE LYASE 21-RELATED"/>
    <property type="match status" value="1"/>
</dbReference>
<dbReference type="InterPro" id="IPR002022">
    <property type="entry name" value="Pec_lyase"/>
</dbReference>
<keyword evidence="3" id="KW-0964">Secreted</keyword>
<dbReference type="OrthoDB" id="1637350at2759"/>
<dbReference type="AlphaFoldDB" id="A0A0D7BD96"/>
<comment type="similarity">
    <text evidence="1 3">Belongs to the polysaccharide lyase 1 family.</text>
</comment>
<dbReference type="EMBL" id="KN880502">
    <property type="protein sequence ID" value="KIY68468.1"/>
    <property type="molecule type" value="Genomic_DNA"/>
</dbReference>
<dbReference type="STRING" id="1314674.A0A0D7BD96"/>
<dbReference type="InterPro" id="IPR045032">
    <property type="entry name" value="PEL"/>
</dbReference>
<protein>
    <submittedName>
        <fullName evidence="6">Polysaccharide lyase family 1 protein</fullName>
    </submittedName>
</protein>
<accession>A0A0D7BD96</accession>
<evidence type="ECO:0000313" key="7">
    <source>
        <dbReference type="Proteomes" id="UP000054007"/>
    </source>
</evidence>
<keyword evidence="2 3" id="KW-0456">Lyase</keyword>
<dbReference type="SMART" id="SM00656">
    <property type="entry name" value="Amb_all"/>
    <property type="match status" value="1"/>
</dbReference>
<dbReference type="GO" id="GO:0005576">
    <property type="term" value="C:extracellular region"/>
    <property type="evidence" value="ECO:0007669"/>
    <property type="project" value="UniProtKB-SubCell"/>
</dbReference>
<dbReference type="Proteomes" id="UP000054007">
    <property type="component" value="Unassembled WGS sequence"/>
</dbReference>
<evidence type="ECO:0000256" key="2">
    <source>
        <dbReference type="ARBA" id="ARBA00023239"/>
    </source>
</evidence>
<dbReference type="PANTHER" id="PTHR31683">
    <property type="entry name" value="PECTATE LYASE 18-RELATED"/>
    <property type="match status" value="1"/>
</dbReference>
<evidence type="ECO:0000256" key="3">
    <source>
        <dbReference type="RuleBase" id="RU361173"/>
    </source>
</evidence>
<keyword evidence="3" id="KW-0119">Carbohydrate metabolism</keyword>
<feature type="domain" description="Pectate lyase" evidence="5">
    <location>
        <begin position="34"/>
        <end position="248"/>
    </location>
</feature>
<dbReference type="Pfam" id="PF00544">
    <property type="entry name" value="Pectate_lyase_4"/>
    <property type="match status" value="1"/>
</dbReference>